<comment type="caution">
    <text evidence="10">The sequence shown here is derived from an EMBL/GenBank/DDBJ whole genome shotgun (WGS) entry which is preliminary data.</text>
</comment>
<evidence type="ECO:0000256" key="4">
    <source>
        <dbReference type="ARBA" id="ARBA00022605"/>
    </source>
</evidence>
<dbReference type="STRING" id="109895.A0A507DUG5"/>
<keyword evidence="6 8" id="KW-0368">Histidine biosynthesis</keyword>
<keyword evidence="4 8" id="KW-0028">Amino-acid biosynthesis</keyword>
<dbReference type="GO" id="GO:0004401">
    <property type="term" value="F:histidinol-phosphatase activity"/>
    <property type="evidence" value="ECO:0007669"/>
    <property type="project" value="UniProtKB-UniRule"/>
</dbReference>
<dbReference type="CDD" id="cd12110">
    <property type="entry name" value="PHP_HisPPase_Hisj_like"/>
    <property type="match status" value="1"/>
</dbReference>
<evidence type="ECO:0000256" key="7">
    <source>
        <dbReference type="ARBA" id="ARBA00049158"/>
    </source>
</evidence>
<dbReference type="SUPFAM" id="SSF89550">
    <property type="entry name" value="PHP domain-like"/>
    <property type="match status" value="1"/>
</dbReference>
<comment type="similarity">
    <text evidence="2 8">Belongs to the PHP hydrolase family. HisK subfamily.</text>
</comment>
<evidence type="ECO:0000256" key="2">
    <source>
        <dbReference type="ARBA" id="ARBA00009152"/>
    </source>
</evidence>
<gene>
    <name evidence="10" type="primary">HIS2</name>
    <name evidence="10" type="ORF">PhCBS80983_g05378</name>
</gene>
<evidence type="ECO:0000256" key="8">
    <source>
        <dbReference type="RuleBase" id="RU366003"/>
    </source>
</evidence>
<dbReference type="InterPro" id="IPR016195">
    <property type="entry name" value="Pol/histidinol_Pase-like"/>
</dbReference>
<evidence type="ECO:0000313" key="10">
    <source>
        <dbReference type="EMBL" id="TPX55363.1"/>
    </source>
</evidence>
<dbReference type="NCBIfam" id="TIGR01856">
    <property type="entry name" value="hisJ_fam"/>
    <property type="match status" value="1"/>
</dbReference>
<dbReference type="PANTHER" id="PTHR21039:SF0">
    <property type="entry name" value="HISTIDINOL-PHOSPHATASE"/>
    <property type="match status" value="1"/>
</dbReference>
<evidence type="ECO:0000259" key="9">
    <source>
        <dbReference type="Pfam" id="PF02811"/>
    </source>
</evidence>
<dbReference type="GO" id="GO:0005737">
    <property type="term" value="C:cytoplasm"/>
    <property type="evidence" value="ECO:0007669"/>
    <property type="project" value="TreeGrafter"/>
</dbReference>
<dbReference type="Pfam" id="PF02811">
    <property type="entry name" value="PHP"/>
    <property type="match status" value="1"/>
</dbReference>
<protein>
    <recommendedName>
        <fullName evidence="3 8">Histidinol-phosphatase</fullName>
        <shortName evidence="8">HolPase</shortName>
        <ecNumber evidence="3 8">3.1.3.15</ecNumber>
    </recommendedName>
</protein>
<comment type="pathway">
    <text evidence="1 8">Amino-acid biosynthesis; L-histidine biosynthesis; L-histidine from 5-phospho-alpha-D-ribose 1-diphosphate: step 8/9.</text>
</comment>
<comment type="catalytic activity">
    <reaction evidence="7 8">
        <text>L-histidinol phosphate + H2O = L-histidinol + phosphate</text>
        <dbReference type="Rhea" id="RHEA:14465"/>
        <dbReference type="ChEBI" id="CHEBI:15377"/>
        <dbReference type="ChEBI" id="CHEBI:43474"/>
        <dbReference type="ChEBI" id="CHEBI:57699"/>
        <dbReference type="ChEBI" id="CHEBI:57980"/>
        <dbReference type="EC" id="3.1.3.15"/>
    </reaction>
</comment>
<sequence length="299" mass="33919">MISLHSHSGQHCLHANGKLEDVVLRAIELGFHTYGLSEHVPRSRSQDLYPEEEGLAPSDLTTTFHNYVIEARRLQTKYASQIHLLVGCETEHIHSSSLDELEALRASVPLDYVVASVHHVNGHPLDFDFTRYAAAEESAGGTEGLFLAYFHAQREILERVEQPAVVGHFDLVRLFRPDFPLSEEVWKAVRRNVDVIVAKGALVEINSRAWKKGLKDAYPQRDILEFMISKNVKFTLSDDSHGPTDVGMHYTKLFAYLSEMKINTVYTLARDTEGRVTTQPIYNVLDHPFRGNLERAQEE</sequence>
<dbReference type="EMBL" id="QEAQ01000113">
    <property type="protein sequence ID" value="TPX55363.1"/>
    <property type="molecule type" value="Genomic_DNA"/>
</dbReference>
<reference evidence="10 11" key="1">
    <citation type="journal article" date="2019" name="Sci. Rep.">
        <title>Comparative genomics of chytrid fungi reveal insights into the obligate biotrophic and pathogenic lifestyle of Synchytrium endobioticum.</title>
        <authorList>
            <person name="van de Vossenberg B.T.L.H."/>
            <person name="Warris S."/>
            <person name="Nguyen H.D.T."/>
            <person name="van Gent-Pelzer M.P.E."/>
            <person name="Joly D.L."/>
            <person name="van de Geest H.C."/>
            <person name="Bonants P.J.M."/>
            <person name="Smith D.S."/>
            <person name="Levesque C.A."/>
            <person name="van der Lee T.A.J."/>
        </authorList>
    </citation>
    <scope>NUCLEOTIDE SEQUENCE [LARGE SCALE GENOMIC DNA]</scope>
    <source>
        <strain evidence="10 11">CBS 809.83</strain>
    </source>
</reference>
<organism evidence="10 11">
    <name type="scientific">Powellomyces hirtus</name>
    <dbReference type="NCBI Taxonomy" id="109895"/>
    <lineage>
        <taxon>Eukaryota</taxon>
        <taxon>Fungi</taxon>
        <taxon>Fungi incertae sedis</taxon>
        <taxon>Chytridiomycota</taxon>
        <taxon>Chytridiomycota incertae sedis</taxon>
        <taxon>Chytridiomycetes</taxon>
        <taxon>Spizellomycetales</taxon>
        <taxon>Powellomycetaceae</taxon>
        <taxon>Powellomyces</taxon>
    </lineage>
</organism>
<evidence type="ECO:0000256" key="1">
    <source>
        <dbReference type="ARBA" id="ARBA00004970"/>
    </source>
</evidence>
<name>A0A507DUG5_9FUNG</name>
<dbReference type="InterPro" id="IPR010140">
    <property type="entry name" value="Histidinol_P_phosphatase_HisJ"/>
</dbReference>
<dbReference type="UniPathway" id="UPA00031">
    <property type="reaction ID" value="UER00013"/>
</dbReference>
<evidence type="ECO:0000256" key="5">
    <source>
        <dbReference type="ARBA" id="ARBA00022801"/>
    </source>
</evidence>
<feature type="domain" description="PHP" evidence="9">
    <location>
        <begin position="4"/>
        <end position="207"/>
    </location>
</feature>
<dbReference type="AlphaFoldDB" id="A0A507DUG5"/>
<accession>A0A507DUG5</accession>
<dbReference type="Gene3D" id="3.20.20.140">
    <property type="entry name" value="Metal-dependent hydrolases"/>
    <property type="match status" value="1"/>
</dbReference>
<proteinExistence type="inferred from homology"/>
<dbReference type="PANTHER" id="PTHR21039">
    <property type="entry name" value="HISTIDINOL PHOSPHATASE-RELATED"/>
    <property type="match status" value="1"/>
</dbReference>
<dbReference type="EC" id="3.1.3.15" evidence="3 8"/>
<keyword evidence="11" id="KW-1185">Reference proteome</keyword>
<dbReference type="GO" id="GO:0000105">
    <property type="term" value="P:L-histidine biosynthetic process"/>
    <property type="evidence" value="ECO:0007669"/>
    <property type="project" value="UniProtKB-UniRule"/>
</dbReference>
<dbReference type="Proteomes" id="UP000318582">
    <property type="component" value="Unassembled WGS sequence"/>
</dbReference>
<evidence type="ECO:0000313" key="11">
    <source>
        <dbReference type="Proteomes" id="UP000318582"/>
    </source>
</evidence>
<evidence type="ECO:0000256" key="3">
    <source>
        <dbReference type="ARBA" id="ARBA00013085"/>
    </source>
</evidence>
<dbReference type="InterPro" id="IPR004013">
    <property type="entry name" value="PHP_dom"/>
</dbReference>
<evidence type="ECO:0000256" key="6">
    <source>
        <dbReference type="ARBA" id="ARBA00023102"/>
    </source>
</evidence>
<keyword evidence="5 8" id="KW-0378">Hydrolase</keyword>